<dbReference type="PANTHER" id="PTHR34310">
    <property type="entry name" value="DUF427 DOMAIN PROTEIN (AFU_ORTHOLOGUE AFUA_3G02220)"/>
    <property type="match status" value="1"/>
</dbReference>
<name>A0ABV8XG65_9DEIO</name>
<dbReference type="Pfam" id="PF04248">
    <property type="entry name" value="NTP_transf_9"/>
    <property type="match status" value="1"/>
</dbReference>
<dbReference type="Proteomes" id="UP001595998">
    <property type="component" value="Unassembled WGS sequence"/>
</dbReference>
<gene>
    <name evidence="2" type="ORF">ACFOZ9_00060</name>
</gene>
<evidence type="ECO:0000313" key="3">
    <source>
        <dbReference type="Proteomes" id="UP001595998"/>
    </source>
</evidence>
<dbReference type="EMBL" id="JBHSEH010000001">
    <property type="protein sequence ID" value="MFC4424584.1"/>
    <property type="molecule type" value="Genomic_DNA"/>
</dbReference>
<dbReference type="InterPro" id="IPR007361">
    <property type="entry name" value="DUF427"/>
</dbReference>
<sequence length="93" mass="10259">MKAIWNGAVIAESQHTVVVEGNHYFPAESVNPAYLRPSSHHTVCPWKGTASYHTLEVDGQRNPEAAWFYPEPKEAAAQIAGHIAFWKGVEVSS</sequence>
<dbReference type="Gene3D" id="2.170.150.40">
    <property type="entry name" value="Domain of unknown function (DUF427)"/>
    <property type="match status" value="1"/>
</dbReference>
<protein>
    <submittedName>
        <fullName evidence="2">DUF427 domain-containing protein</fullName>
    </submittedName>
</protein>
<dbReference type="RefSeq" id="WP_380034703.1">
    <property type="nucleotide sequence ID" value="NZ_JBHSEH010000001.1"/>
</dbReference>
<feature type="domain" description="DUF427" evidence="1">
    <location>
        <begin position="1"/>
        <end position="87"/>
    </location>
</feature>
<proteinExistence type="predicted"/>
<keyword evidence="3" id="KW-1185">Reference proteome</keyword>
<dbReference type="InterPro" id="IPR038694">
    <property type="entry name" value="DUF427_sf"/>
</dbReference>
<evidence type="ECO:0000259" key="1">
    <source>
        <dbReference type="Pfam" id="PF04248"/>
    </source>
</evidence>
<organism evidence="2 3">
    <name type="scientific">Deinococcus navajonensis</name>
    <dbReference type="NCBI Taxonomy" id="309884"/>
    <lineage>
        <taxon>Bacteria</taxon>
        <taxon>Thermotogati</taxon>
        <taxon>Deinococcota</taxon>
        <taxon>Deinococci</taxon>
        <taxon>Deinococcales</taxon>
        <taxon>Deinococcaceae</taxon>
        <taxon>Deinococcus</taxon>
    </lineage>
</organism>
<evidence type="ECO:0000313" key="2">
    <source>
        <dbReference type="EMBL" id="MFC4424584.1"/>
    </source>
</evidence>
<dbReference type="PANTHER" id="PTHR34310:SF5">
    <property type="entry name" value="DUF427 DOMAIN PROTEIN (AFU_ORTHOLOGUE AFUA_3G02220)"/>
    <property type="match status" value="1"/>
</dbReference>
<reference evidence="3" key="1">
    <citation type="journal article" date="2019" name="Int. J. Syst. Evol. Microbiol.">
        <title>The Global Catalogue of Microorganisms (GCM) 10K type strain sequencing project: providing services to taxonomists for standard genome sequencing and annotation.</title>
        <authorList>
            <consortium name="The Broad Institute Genomics Platform"/>
            <consortium name="The Broad Institute Genome Sequencing Center for Infectious Disease"/>
            <person name="Wu L."/>
            <person name="Ma J."/>
        </authorList>
    </citation>
    <scope>NUCLEOTIDE SEQUENCE [LARGE SCALE GENOMIC DNA]</scope>
    <source>
        <strain evidence="3">CCUG 56029</strain>
    </source>
</reference>
<accession>A0ABV8XG65</accession>
<comment type="caution">
    <text evidence="2">The sequence shown here is derived from an EMBL/GenBank/DDBJ whole genome shotgun (WGS) entry which is preliminary data.</text>
</comment>